<dbReference type="Proteomes" id="UP000266042">
    <property type="component" value="Unassembled WGS sequence"/>
</dbReference>
<dbReference type="Gene3D" id="1.10.287.130">
    <property type="match status" value="1"/>
</dbReference>
<evidence type="ECO:0000313" key="4">
    <source>
        <dbReference type="Proteomes" id="UP000266042"/>
    </source>
</evidence>
<accession>A0A398DJ02</accession>
<organism evidence="1 4">
    <name type="scientific">Candidatus Cryosericum hinesii</name>
    <dbReference type="NCBI Taxonomy" id="2290915"/>
    <lineage>
        <taxon>Bacteria</taxon>
        <taxon>Pseudomonadati</taxon>
        <taxon>Caldisericota/Cryosericota group</taxon>
        <taxon>Candidatus Cryosericota</taxon>
        <taxon>Candidatus Cryosericia</taxon>
        <taxon>Candidatus Cryosericales</taxon>
        <taxon>Candidatus Cryosericaceae</taxon>
        <taxon>Candidatus Cryosericum</taxon>
    </lineage>
</organism>
<sequence>MKEWNWKTMVELPADQARQEPDASGVPGSCPCSCLRSMVRVVDTVSTEQAVLEAQAALGDVTGKVLLSVYRRVEGEDQLDLVATGHNPGDTLARIRVSVVAASMLAAVLTDGVVRWAMADEGDVSAVGVAALRDRGQTIGLVVAEFARDSTGVGKPSAVCLHCVAAVMSVVILRARVDEAQGSLLSLARYRSVAELSVQVTHDFNNMMQGVLGNAALAKMDAPEDSPVAVSMAAIEESATRASALARKLLNFARDSAKGGATCDAVKAASDALDLAGTLYLKGVTVTKDLSGHAVPVRMTDNDLQNALILLIKSGVLRLRPVTGAQLTIVGDPTSECAEVRLELHGVTQEISSEDSTEAELLASAAQAVATRSGASFDVTSVPGIISIVLTVAREVAQQASSGSGATTPAQGMDLKGTHVLVVGKPSPLVMLLGATGCTAQAALTWEDAEQDVAHFAPRVLLAVIGDSSDLDAAVEGRRRLGLPVIIICQHGVGCPADKALSVDGVLGLPLDLDDLRQMLVRVLR</sequence>
<dbReference type="AlphaFoldDB" id="A0A398DJ02"/>
<keyword evidence="3" id="KW-1185">Reference proteome</keyword>
<reference evidence="3 4" key="1">
    <citation type="submission" date="2018-09" db="EMBL/GenBank/DDBJ databases">
        <title>Discovery and Ecogenomic Context for Candidatus Cryosericales, a Global Caldiserica Order Active in Thawing Permafrost.</title>
        <authorList>
            <person name="Martinez M.A."/>
            <person name="Woodcroft B.J."/>
            <person name="Ignacio Espinoza J.C."/>
            <person name="Zayed A."/>
            <person name="Singleton C.M."/>
            <person name="Boyd J."/>
            <person name="Li Y.-F."/>
            <person name="Purvine S."/>
            <person name="Maughan H."/>
            <person name="Hodgkins S.B."/>
            <person name="Anderson D."/>
            <person name="Sederholm M."/>
            <person name="Temperton B."/>
            <person name="Saleska S.R."/>
            <person name="Tyson G.W."/>
            <person name="Rich V.I."/>
        </authorList>
    </citation>
    <scope>NUCLEOTIDE SEQUENCE [LARGE SCALE GENOMIC DNA]</scope>
    <source>
        <strain evidence="2 3">SMC2</strain>
        <strain evidence="1 4">SMC3</strain>
    </source>
</reference>
<protein>
    <submittedName>
        <fullName evidence="1">Uncharacterized protein</fullName>
    </submittedName>
</protein>
<dbReference type="EMBL" id="QXIW01000031">
    <property type="protein sequence ID" value="RIE12187.1"/>
    <property type="molecule type" value="Genomic_DNA"/>
</dbReference>
<evidence type="ECO:0000313" key="1">
    <source>
        <dbReference type="EMBL" id="RIE12187.1"/>
    </source>
</evidence>
<evidence type="ECO:0000313" key="3">
    <source>
        <dbReference type="Proteomes" id="UP000265724"/>
    </source>
</evidence>
<gene>
    <name evidence="2" type="ORF">SMC2_06890</name>
    <name evidence="1" type="ORF">SMC3_07280</name>
</gene>
<dbReference type="EMBL" id="QXIX01000055">
    <property type="protein sequence ID" value="RIE12321.1"/>
    <property type="molecule type" value="Genomic_DNA"/>
</dbReference>
<evidence type="ECO:0000313" key="2">
    <source>
        <dbReference type="EMBL" id="RIE12321.1"/>
    </source>
</evidence>
<comment type="caution">
    <text evidence="1">The sequence shown here is derived from an EMBL/GenBank/DDBJ whole genome shotgun (WGS) entry which is preliminary data.</text>
</comment>
<proteinExistence type="predicted"/>
<dbReference type="RefSeq" id="WP_119089970.1">
    <property type="nucleotide sequence ID" value="NZ_QXIW01000031.1"/>
</dbReference>
<name>A0A398DJ02_9BACT</name>
<dbReference type="Proteomes" id="UP000265724">
    <property type="component" value="Unassembled WGS sequence"/>
</dbReference>